<evidence type="ECO:0000256" key="1">
    <source>
        <dbReference type="ARBA" id="ARBA00022723"/>
    </source>
</evidence>
<keyword evidence="1" id="KW-0479">Metal-binding</keyword>
<dbReference type="EC" id="4.1.2.17" evidence="4"/>
<sequence>MLLEKERMDVMHYCRKLVSAGLTKGTGGNISIYNRDQNLVAISPSGMDYFEVELTDIPVVSLDGAVVEGKRKPSSELKMHLIYYANREDISAVVHTHSPYCTVLATIREPLPASSYLVAFAGKNVRCTDYRQFGTEALADVAFDGMKDRNAVLLANHGLIAGGESIAHAFTVAEEIEFCAQIYVKSRAIGTPVILEDSEMISLIKKFKQYGQ</sequence>
<dbReference type="STRING" id="906968.Trebr_0052"/>
<proteinExistence type="predicted"/>
<accession>F4LKP9</accession>
<reference evidence="5" key="1">
    <citation type="submission" date="2011-04" db="EMBL/GenBank/DDBJ databases">
        <title>The complete genome of Treponema brennaborense DSM 12168.</title>
        <authorList>
            <person name="Lucas S."/>
            <person name="Han J."/>
            <person name="Lapidus A."/>
            <person name="Bruce D."/>
            <person name="Goodwin L."/>
            <person name="Pitluck S."/>
            <person name="Peters L."/>
            <person name="Kyrpides N."/>
            <person name="Mavromatis K."/>
            <person name="Ivanova N."/>
            <person name="Mikhailova N."/>
            <person name="Pagani I."/>
            <person name="Teshima H."/>
            <person name="Detter J.C."/>
            <person name="Tapia R."/>
            <person name="Han C."/>
            <person name="Land M."/>
            <person name="Hauser L."/>
            <person name="Markowitz V."/>
            <person name="Cheng J.-F."/>
            <person name="Hugenholtz P."/>
            <person name="Woyke T."/>
            <person name="Wu D."/>
            <person name="Gronow S."/>
            <person name="Wellnitz S."/>
            <person name="Brambilla E."/>
            <person name="Klenk H.-P."/>
            <person name="Eisen J.A."/>
        </authorList>
    </citation>
    <scope>NUCLEOTIDE SEQUENCE [LARGE SCALE GENOMIC DNA]</scope>
    <source>
        <strain evidence="5">DSM 12168 / CIP 105900 / DD5/3</strain>
    </source>
</reference>
<evidence type="ECO:0000313" key="4">
    <source>
        <dbReference type="EMBL" id="AEE15510.1"/>
    </source>
</evidence>
<dbReference type="InterPro" id="IPR050197">
    <property type="entry name" value="Aldolase_class_II_sugar_metab"/>
</dbReference>
<dbReference type="Pfam" id="PF00596">
    <property type="entry name" value="Aldolase_II"/>
    <property type="match status" value="1"/>
</dbReference>
<evidence type="ECO:0000259" key="3">
    <source>
        <dbReference type="SMART" id="SM01007"/>
    </source>
</evidence>
<dbReference type="InterPro" id="IPR036409">
    <property type="entry name" value="Aldolase_II/adducin_N_sf"/>
</dbReference>
<dbReference type="RefSeq" id="WP_013757230.1">
    <property type="nucleotide sequence ID" value="NC_015500.1"/>
</dbReference>
<protein>
    <submittedName>
        <fullName evidence="4">L-fuculose-phosphate aldolase</fullName>
        <ecNumber evidence="4">4.1.2.17</ecNumber>
    </submittedName>
</protein>
<dbReference type="InterPro" id="IPR001303">
    <property type="entry name" value="Aldolase_II/adducin_N"/>
</dbReference>
<organism evidence="4 5">
    <name type="scientific">Treponema brennaborense (strain DSM 12168 / CIP 105900 / DD5/3)</name>
    <dbReference type="NCBI Taxonomy" id="906968"/>
    <lineage>
        <taxon>Bacteria</taxon>
        <taxon>Pseudomonadati</taxon>
        <taxon>Spirochaetota</taxon>
        <taxon>Spirochaetia</taxon>
        <taxon>Spirochaetales</taxon>
        <taxon>Treponemataceae</taxon>
        <taxon>Treponema</taxon>
    </lineage>
</organism>
<dbReference type="EMBL" id="CP002696">
    <property type="protein sequence ID" value="AEE15510.1"/>
    <property type="molecule type" value="Genomic_DNA"/>
</dbReference>
<dbReference type="GO" id="GO:0008738">
    <property type="term" value="F:L-fuculose-phosphate aldolase activity"/>
    <property type="evidence" value="ECO:0007669"/>
    <property type="project" value="UniProtKB-EC"/>
</dbReference>
<dbReference type="GO" id="GO:0005829">
    <property type="term" value="C:cytosol"/>
    <property type="evidence" value="ECO:0007669"/>
    <property type="project" value="TreeGrafter"/>
</dbReference>
<dbReference type="SUPFAM" id="SSF53639">
    <property type="entry name" value="AraD/HMP-PK domain-like"/>
    <property type="match status" value="1"/>
</dbReference>
<name>F4LKP9_TREBD</name>
<dbReference type="Gene3D" id="3.40.225.10">
    <property type="entry name" value="Class II aldolase/adducin N-terminal domain"/>
    <property type="match status" value="1"/>
</dbReference>
<dbReference type="GO" id="GO:0046872">
    <property type="term" value="F:metal ion binding"/>
    <property type="evidence" value="ECO:0007669"/>
    <property type="project" value="UniProtKB-KW"/>
</dbReference>
<dbReference type="Proteomes" id="UP000006546">
    <property type="component" value="Chromosome"/>
</dbReference>
<dbReference type="SMART" id="SM01007">
    <property type="entry name" value="Aldolase_II"/>
    <property type="match status" value="1"/>
</dbReference>
<dbReference type="GO" id="GO:0019323">
    <property type="term" value="P:pentose catabolic process"/>
    <property type="evidence" value="ECO:0007669"/>
    <property type="project" value="TreeGrafter"/>
</dbReference>
<dbReference type="eggNOG" id="COG0235">
    <property type="taxonomic scope" value="Bacteria"/>
</dbReference>
<feature type="domain" description="Class II aldolase/adducin N-terminal" evidence="3">
    <location>
        <begin position="8"/>
        <end position="184"/>
    </location>
</feature>
<dbReference type="PANTHER" id="PTHR22789:SF0">
    <property type="entry name" value="3-OXO-TETRONATE 4-PHOSPHATE DECARBOXYLASE-RELATED"/>
    <property type="match status" value="1"/>
</dbReference>
<dbReference type="AlphaFoldDB" id="F4LKP9"/>
<keyword evidence="5" id="KW-1185">Reference proteome</keyword>
<dbReference type="OrthoDB" id="9794581at2"/>
<evidence type="ECO:0000313" key="5">
    <source>
        <dbReference type="Proteomes" id="UP000006546"/>
    </source>
</evidence>
<evidence type="ECO:0000256" key="2">
    <source>
        <dbReference type="ARBA" id="ARBA00023239"/>
    </source>
</evidence>
<dbReference type="HOGENOM" id="CLU_006033_3_0_12"/>
<dbReference type="NCBIfam" id="NF005302">
    <property type="entry name" value="PRK06833.1"/>
    <property type="match status" value="1"/>
</dbReference>
<dbReference type="PANTHER" id="PTHR22789">
    <property type="entry name" value="FUCULOSE PHOSPHATE ALDOLASE"/>
    <property type="match status" value="1"/>
</dbReference>
<gene>
    <name evidence="4" type="ordered locus">Trebr_0052</name>
</gene>
<keyword evidence="2 4" id="KW-0456">Lyase</keyword>
<dbReference type="KEGG" id="tbe:Trebr_0052"/>